<dbReference type="InterPro" id="IPR019874">
    <property type="entry name" value="RF_methyltr_PrmC"/>
</dbReference>
<protein>
    <recommendedName>
        <fullName evidence="5">Release factor glutamine methyltransferase</fullName>
        <shortName evidence="5">RF MTase</shortName>
        <ecNumber evidence="5">2.1.1.297</ecNumber>
    </recommendedName>
    <alternativeName>
        <fullName evidence="5">N5-glutamine methyltransferase PrmC</fullName>
    </alternativeName>
    <alternativeName>
        <fullName evidence="5">Protein-(glutamine-N5) MTase PrmC</fullName>
    </alternativeName>
    <alternativeName>
        <fullName evidence="5">Protein-glutamine N-methyltransferase PrmC</fullName>
    </alternativeName>
</protein>
<feature type="binding site" evidence="5">
    <location>
        <begin position="122"/>
        <end position="126"/>
    </location>
    <ligand>
        <name>S-adenosyl-L-methionine</name>
        <dbReference type="ChEBI" id="CHEBI:59789"/>
    </ligand>
</feature>
<organism evidence="8">
    <name type="scientific">Shewanella xiamenensis</name>
    <dbReference type="NCBI Taxonomy" id="332186"/>
    <lineage>
        <taxon>Bacteria</taxon>
        <taxon>Pseudomonadati</taxon>
        <taxon>Pseudomonadota</taxon>
        <taxon>Gammaproteobacteria</taxon>
        <taxon>Alteromonadales</taxon>
        <taxon>Shewanellaceae</taxon>
        <taxon>Shewanella</taxon>
    </lineage>
</organism>
<dbReference type="AlphaFoldDB" id="A0A1E3UXE2"/>
<dbReference type="EMBL" id="SUNE01000007">
    <property type="protein sequence ID" value="MDG5900613.1"/>
    <property type="molecule type" value="Genomic_DNA"/>
</dbReference>
<evidence type="ECO:0000259" key="7">
    <source>
        <dbReference type="Pfam" id="PF17827"/>
    </source>
</evidence>
<dbReference type="InterPro" id="IPR040758">
    <property type="entry name" value="PrmC_N"/>
</dbReference>
<dbReference type="GO" id="GO:0032259">
    <property type="term" value="P:methylation"/>
    <property type="evidence" value="ECO:0007669"/>
    <property type="project" value="UniProtKB-KW"/>
</dbReference>
<evidence type="ECO:0000256" key="4">
    <source>
        <dbReference type="ARBA" id="ARBA00048391"/>
    </source>
</evidence>
<dbReference type="Gene3D" id="1.10.8.10">
    <property type="entry name" value="DNA helicase RuvA subunit, C-terminal domain"/>
    <property type="match status" value="1"/>
</dbReference>
<evidence type="ECO:0000256" key="1">
    <source>
        <dbReference type="ARBA" id="ARBA00022603"/>
    </source>
</evidence>
<reference evidence="8" key="1">
    <citation type="journal article" date="2019" name="Int J Environ Res Public Health">
        <title>Characterization of Chromosome-Mediated BlaOXA-894 in Shewanella xiamenensis Isolated from Pig Wastewater.</title>
        <authorList>
            <person name="Zou H."/>
            <person name="Zhou Z."/>
            <person name="Xia H."/>
            <person name="Zhao Q."/>
            <person name="Li X."/>
        </authorList>
    </citation>
    <scope>NUCLEOTIDE SEQUENCE</scope>
    <source>
        <strain evidence="8">2015oxa</strain>
    </source>
</reference>
<dbReference type="InterPro" id="IPR029063">
    <property type="entry name" value="SAM-dependent_MTases_sf"/>
</dbReference>
<evidence type="ECO:0000259" key="6">
    <source>
        <dbReference type="Pfam" id="PF05175"/>
    </source>
</evidence>
<feature type="binding site" evidence="5">
    <location>
        <begin position="188"/>
        <end position="191"/>
    </location>
    <ligand>
        <name>substrate</name>
    </ligand>
</feature>
<feature type="binding site" evidence="5">
    <location>
        <position position="145"/>
    </location>
    <ligand>
        <name>S-adenosyl-L-methionine</name>
        <dbReference type="ChEBI" id="CHEBI:59789"/>
    </ligand>
</feature>
<dbReference type="NCBIfam" id="TIGR03534">
    <property type="entry name" value="RF_mod_PrmC"/>
    <property type="match status" value="1"/>
</dbReference>
<dbReference type="Gene3D" id="3.40.50.150">
    <property type="entry name" value="Vaccinia Virus protein VP39"/>
    <property type="match status" value="1"/>
</dbReference>
<name>A0A1E3UXE2_9GAMM</name>
<feature type="binding site" evidence="5">
    <location>
        <position position="188"/>
    </location>
    <ligand>
        <name>S-adenosyl-L-methionine</name>
        <dbReference type="ChEBI" id="CHEBI:59789"/>
    </ligand>
</feature>
<evidence type="ECO:0000256" key="2">
    <source>
        <dbReference type="ARBA" id="ARBA00022679"/>
    </source>
</evidence>
<dbReference type="GO" id="GO:0102559">
    <property type="term" value="F:peptide chain release factor N(5)-glutamine methyltransferase activity"/>
    <property type="evidence" value="ECO:0007669"/>
    <property type="project" value="UniProtKB-EC"/>
</dbReference>
<dbReference type="NCBIfam" id="TIGR00536">
    <property type="entry name" value="hemK_fam"/>
    <property type="match status" value="1"/>
</dbReference>
<comment type="catalytic activity">
    <reaction evidence="4 5">
        <text>L-glutaminyl-[peptide chain release factor] + S-adenosyl-L-methionine = N(5)-methyl-L-glutaminyl-[peptide chain release factor] + S-adenosyl-L-homocysteine + H(+)</text>
        <dbReference type="Rhea" id="RHEA:42896"/>
        <dbReference type="Rhea" id="RHEA-COMP:10271"/>
        <dbReference type="Rhea" id="RHEA-COMP:10272"/>
        <dbReference type="ChEBI" id="CHEBI:15378"/>
        <dbReference type="ChEBI" id="CHEBI:30011"/>
        <dbReference type="ChEBI" id="CHEBI:57856"/>
        <dbReference type="ChEBI" id="CHEBI:59789"/>
        <dbReference type="ChEBI" id="CHEBI:61891"/>
        <dbReference type="EC" id="2.1.1.297"/>
    </reaction>
</comment>
<dbReference type="PROSITE" id="PS00092">
    <property type="entry name" value="N6_MTASE"/>
    <property type="match status" value="1"/>
</dbReference>
<dbReference type="FunFam" id="3.40.50.150:FF:000053">
    <property type="entry name" value="Release factor glutamine methyltransferase"/>
    <property type="match status" value="1"/>
</dbReference>
<keyword evidence="3 5" id="KW-0949">S-adenosyl-L-methionine</keyword>
<dbReference type="HAMAP" id="MF_02126">
    <property type="entry name" value="RF_methyltr_PrmC"/>
    <property type="match status" value="1"/>
</dbReference>
<dbReference type="InterPro" id="IPR050320">
    <property type="entry name" value="N5-glutamine_MTase"/>
</dbReference>
<comment type="function">
    <text evidence="5">Methylates the class 1 translation termination release factors RF1/PrfA and RF2/PrfB on the glutamine residue of the universally conserved GGQ motif.</text>
</comment>
<keyword evidence="2 5" id="KW-0808">Transferase</keyword>
<dbReference type="Pfam" id="PF17827">
    <property type="entry name" value="PrmC_N"/>
    <property type="match status" value="1"/>
</dbReference>
<comment type="caution">
    <text evidence="8">The sequence shown here is derived from an EMBL/GenBank/DDBJ whole genome shotgun (WGS) entry which is preliminary data.</text>
</comment>
<gene>
    <name evidence="5 8" type="primary">prmC</name>
    <name evidence="8" type="ORF">E2650_12090</name>
</gene>
<dbReference type="OrthoDB" id="9800643at2"/>
<sequence>MADQSCIAEALQWAYVQLASTSESAHLDAEVLLLYCLNKNRAYLYTWPEKALSVEQWKRFQQMVQRRQQGVPVAHIVGEREFWSLPFIVNDTTLIPRPDTEILVESALNLPLESHAKVLDLGTGTGAIALALASERAAWQITAVDKVEDAVALAKANRTNLKLEQVEILQSDWFSAITSRDFDLIVSNPPYIDEADEHLHQGDVRFEPQSALTAADEGFADLYYIAKTARDYLKPNGYILLEHGFEQAVKLRAKLTELGYQNVATVRDFGSNDRCTMGKWMGLIGI</sequence>
<dbReference type="Pfam" id="PF05175">
    <property type="entry name" value="MTS"/>
    <property type="match status" value="1"/>
</dbReference>
<dbReference type="RefSeq" id="WP_037422258.1">
    <property type="nucleotide sequence ID" value="NZ_CP143633.1"/>
</dbReference>
<dbReference type="CDD" id="cd02440">
    <property type="entry name" value="AdoMet_MTases"/>
    <property type="match status" value="1"/>
</dbReference>
<dbReference type="InterPro" id="IPR004556">
    <property type="entry name" value="HemK-like"/>
</dbReference>
<dbReference type="Proteomes" id="UP001152518">
    <property type="component" value="Unassembled WGS sequence"/>
</dbReference>
<comment type="similarity">
    <text evidence="5">Belongs to the protein N5-glutamine methyltransferase family. PrmC subfamily.</text>
</comment>
<dbReference type="PANTHER" id="PTHR18895">
    <property type="entry name" value="HEMK METHYLTRANSFERASE"/>
    <property type="match status" value="1"/>
</dbReference>
<dbReference type="InterPro" id="IPR002052">
    <property type="entry name" value="DNA_methylase_N6_adenine_CS"/>
</dbReference>
<keyword evidence="1 5" id="KW-0489">Methyltransferase</keyword>
<dbReference type="FunFam" id="1.10.8.10:FF:000032">
    <property type="entry name" value="Release factor glutamine methyltransferase"/>
    <property type="match status" value="1"/>
</dbReference>
<dbReference type="InterPro" id="IPR007848">
    <property type="entry name" value="Small_mtfrase_dom"/>
</dbReference>
<dbReference type="GO" id="GO:0003676">
    <property type="term" value="F:nucleic acid binding"/>
    <property type="evidence" value="ECO:0007669"/>
    <property type="project" value="InterPro"/>
</dbReference>
<dbReference type="SUPFAM" id="SSF53335">
    <property type="entry name" value="S-adenosyl-L-methionine-dependent methyltransferases"/>
    <property type="match status" value="1"/>
</dbReference>
<feature type="binding site" evidence="5">
    <location>
        <position position="173"/>
    </location>
    <ligand>
        <name>S-adenosyl-L-methionine</name>
        <dbReference type="ChEBI" id="CHEBI:59789"/>
    </ligand>
</feature>
<evidence type="ECO:0000256" key="5">
    <source>
        <dbReference type="HAMAP-Rule" id="MF_02126"/>
    </source>
</evidence>
<proteinExistence type="inferred from homology"/>
<evidence type="ECO:0000256" key="3">
    <source>
        <dbReference type="ARBA" id="ARBA00022691"/>
    </source>
</evidence>
<accession>A0A1E3UXE2</accession>
<dbReference type="PANTHER" id="PTHR18895:SF74">
    <property type="entry name" value="MTRF1L RELEASE FACTOR GLUTAMINE METHYLTRANSFERASE"/>
    <property type="match status" value="1"/>
</dbReference>
<evidence type="ECO:0000313" key="8">
    <source>
        <dbReference type="EMBL" id="MDG5900613.1"/>
    </source>
</evidence>
<feature type="domain" description="Methyltransferase small" evidence="6">
    <location>
        <begin position="109"/>
        <end position="197"/>
    </location>
</feature>
<dbReference type="EC" id="2.1.1.297" evidence="5"/>
<reference evidence="8" key="2">
    <citation type="submission" date="2019-04" db="EMBL/GenBank/DDBJ databases">
        <authorList>
            <person name="Zou H."/>
        </authorList>
    </citation>
    <scope>NUCLEOTIDE SEQUENCE</scope>
    <source>
        <strain evidence="8">2015oxa</strain>
    </source>
</reference>
<feature type="domain" description="Release factor glutamine methyltransferase N-terminal" evidence="7">
    <location>
        <begin position="9"/>
        <end position="78"/>
    </location>
</feature>